<sequence length="84" mass="9464">RKVQVRALVDSGATTTFINKSVVESNNLVKEKLAHPFEVINADDSPNKNGTITHSVKGYLEIGSHRAKTHLLVTRPNEMRTRYY</sequence>
<keyword evidence="1" id="KW-0378">Hydrolase</keyword>
<dbReference type="InterPro" id="IPR001969">
    <property type="entry name" value="Aspartic_peptidase_AS"/>
</dbReference>
<evidence type="ECO:0000256" key="1">
    <source>
        <dbReference type="ARBA" id="ARBA00022750"/>
    </source>
</evidence>
<keyword evidence="1" id="KW-0064">Aspartyl protease</keyword>
<dbReference type="InterPro" id="IPR021109">
    <property type="entry name" value="Peptidase_aspartic_dom_sf"/>
</dbReference>
<dbReference type="EMBL" id="ML179785">
    <property type="protein sequence ID" value="THU81718.1"/>
    <property type="molecule type" value="Genomic_DNA"/>
</dbReference>
<dbReference type="Gene3D" id="2.40.70.10">
    <property type="entry name" value="Acid Proteases"/>
    <property type="match status" value="1"/>
</dbReference>
<dbReference type="Proteomes" id="UP000297245">
    <property type="component" value="Unassembled WGS sequence"/>
</dbReference>
<gene>
    <name evidence="2" type="ORF">K435DRAFT_692987</name>
</gene>
<evidence type="ECO:0008006" key="4">
    <source>
        <dbReference type="Google" id="ProtNLM"/>
    </source>
</evidence>
<accession>A0A4S8L198</accession>
<proteinExistence type="predicted"/>
<dbReference type="CDD" id="cd00303">
    <property type="entry name" value="retropepsin_like"/>
    <property type="match status" value="1"/>
</dbReference>
<dbReference type="Pfam" id="PF13975">
    <property type="entry name" value="gag-asp_proteas"/>
    <property type="match status" value="1"/>
</dbReference>
<dbReference type="PROSITE" id="PS00141">
    <property type="entry name" value="ASP_PROTEASE"/>
    <property type="match status" value="1"/>
</dbReference>
<dbReference type="AlphaFoldDB" id="A0A4S8L198"/>
<organism evidence="2 3">
    <name type="scientific">Dendrothele bispora (strain CBS 962.96)</name>
    <dbReference type="NCBI Taxonomy" id="1314807"/>
    <lineage>
        <taxon>Eukaryota</taxon>
        <taxon>Fungi</taxon>
        <taxon>Dikarya</taxon>
        <taxon>Basidiomycota</taxon>
        <taxon>Agaricomycotina</taxon>
        <taxon>Agaricomycetes</taxon>
        <taxon>Agaricomycetidae</taxon>
        <taxon>Agaricales</taxon>
        <taxon>Agaricales incertae sedis</taxon>
        <taxon>Dendrothele</taxon>
    </lineage>
</organism>
<evidence type="ECO:0000313" key="2">
    <source>
        <dbReference type="EMBL" id="THU81718.1"/>
    </source>
</evidence>
<dbReference type="SUPFAM" id="SSF50630">
    <property type="entry name" value="Acid proteases"/>
    <property type="match status" value="1"/>
</dbReference>
<reference evidence="2 3" key="1">
    <citation type="journal article" date="2019" name="Nat. Ecol. Evol.">
        <title>Megaphylogeny resolves global patterns of mushroom evolution.</title>
        <authorList>
            <person name="Varga T."/>
            <person name="Krizsan K."/>
            <person name="Foldi C."/>
            <person name="Dima B."/>
            <person name="Sanchez-Garcia M."/>
            <person name="Sanchez-Ramirez S."/>
            <person name="Szollosi G.J."/>
            <person name="Szarkandi J.G."/>
            <person name="Papp V."/>
            <person name="Albert L."/>
            <person name="Andreopoulos W."/>
            <person name="Angelini C."/>
            <person name="Antonin V."/>
            <person name="Barry K.W."/>
            <person name="Bougher N.L."/>
            <person name="Buchanan P."/>
            <person name="Buyck B."/>
            <person name="Bense V."/>
            <person name="Catcheside P."/>
            <person name="Chovatia M."/>
            <person name="Cooper J."/>
            <person name="Damon W."/>
            <person name="Desjardin D."/>
            <person name="Finy P."/>
            <person name="Geml J."/>
            <person name="Haridas S."/>
            <person name="Hughes K."/>
            <person name="Justo A."/>
            <person name="Karasinski D."/>
            <person name="Kautmanova I."/>
            <person name="Kiss B."/>
            <person name="Kocsube S."/>
            <person name="Kotiranta H."/>
            <person name="LaButti K.M."/>
            <person name="Lechner B.E."/>
            <person name="Liimatainen K."/>
            <person name="Lipzen A."/>
            <person name="Lukacs Z."/>
            <person name="Mihaltcheva S."/>
            <person name="Morgado L.N."/>
            <person name="Niskanen T."/>
            <person name="Noordeloos M.E."/>
            <person name="Ohm R.A."/>
            <person name="Ortiz-Santana B."/>
            <person name="Ovrebo C."/>
            <person name="Racz N."/>
            <person name="Riley R."/>
            <person name="Savchenko A."/>
            <person name="Shiryaev A."/>
            <person name="Soop K."/>
            <person name="Spirin V."/>
            <person name="Szebenyi C."/>
            <person name="Tomsovsky M."/>
            <person name="Tulloss R.E."/>
            <person name="Uehling J."/>
            <person name="Grigoriev I.V."/>
            <person name="Vagvolgyi C."/>
            <person name="Papp T."/>
            <person name="Martin F.M."/>
            <person name="Miettinen O."/>
            <person name="Hibbett D.S."/>
            <person name="Nagy L.G."/>
        </authorList>
    </citation>
    <scope>NUCLEOTIDE SEQUENCE [LARGE SCALE GENOMIC DNA]</scope>
    <source>
        <strain evidence="2 3">CBS 962.96</strain>
    </source>
</reference>
<dbReference type="GO" id="GO:0004190">
    <property type="term" value="F:aspartic-type endopeptidase activity"/>
    <property type="evidence" value="ECO:0007669"/>
    <property type="project" value="UniProtKB-KW"/>
</dbReference>
<keyword evidence="3" id="KW-1185">Reference proteome</keyword>
<name>A0A4S8L198_DENBC</name>
<evidence type="ECO:0000313" key="3">
    <source>
        <dbReference type="Proteomes" id="UP000297245"/>
    </source>
</evidence>
<dbReference type="OrthoDB" id="3267566at2759"/>
<feature type="non-terminal residue" evidence="2">
    <location>
        <position position="1"/>
    </location>
</feature>
<keyword evidence="1" id="KW-0645">Protease</keyword>
<dbReference type="GO" id="GO:0006508">
    <property type="term" value="P:proteolysis"/>
    <property type="evidence" value="ECO:0007669"/>
    <property type="project" value="InterPro"/>
</dbReference>
<protein>
    <recommendedName>
        <fullName evidence="4">Peptidase A2 domain-containing protein</fullName>
    </recommendedName>
</protein>